<dbReference type="RefSeq" id="WP_062195280.1">
    <property type="nucleotide sequence ID" value="NZ_DF967965.1"/>
</dbReference>
<organism evidence="2 3">
    <name type="scientific">Anaerolinea thermolimosa</name>
    <dbReference type="NCBI Taxonomy" id="229919"/>
    <lineage>
        <taxon>Bacteria</taxon>
        <taxon>Bacillati</taxon>
        <taxon>Chloroflexota</taxon>
        <taxon>Anaerolineae</taxon>
        <taxon>Anaerolineales</taxon>
        <taxon>Anaerolineaceae</taxon>
        <taxon>Anaerolinea</taxon>
    </lineage>
</organism>
<protein>
    <submittedName>
        <fullName evidence="2">DUF4013 domain-containing protein</fullName>
    </submittedName>
</protein>
<dbReference type="Proteomes" id="UP000264141">
    <property type="component" value="Unassembled WGS sequence"/>
</dbReference>
<feature type="transmembrane region" description="Helical" evidence="1">
    <location>
        <begin position="20"/>
        <end position="42"/>
    </location>
</feature>
<keyword evidence="1" id="KW-1133">Transmembrane helix</keyword>
<feature type="transmembrane region" description="Helical" evidence="1">
    <location>
        <begin position="111"/>
        <end position="131"/>
    </location>
</feature>
<dbReference type="Pfam" id="PF13197">
    <property type="entry name" value="DUF4013"/>
    <property type="match status" value="1"/>
</dbReference>
<evidence type="ECO:0000256" key="1">
    <source>
        <dbReference type="SAM" id="Phobius"/>
    </source>
</evidence>
<accession>A0A3D1JJT3</accession>
<reference evidence="2 3" key="1">
    <citation type="journal article" date="2018" name="Nat. Biotechnol.">
        <title>A standardized bacterial taxonomy based on genome phylogeny substantially revises the tree of life.</title>
        <authorList>
            <person name="Parks D.H."/>
            <person name="Chuvochina M."/>
            <person name="Waite D.W."/>
            <person name="Rinke C."/>
            <person name="Skarshewski A."/>
            <person name="Chaumeil P.A."/>
            <person name="Hugenholtz P."/>
        </authorList>
    </citation>
    <scope>NUCLEOTIDE SEQUENCE [LARGE SCALE GENOMIC DNA]</scope>
    <source>
        <strain evidence="2">UBA8781</strain>
    </source>
</reference>
<dbReference type="STRING" id="229919.GCA_001050195_02856"/>
<dbReference type="OrthoDB" id="9799578at2"/>
<name>A0A3D1JJT3_9CHLR</name>
<keyword evidence="1" id="KW-0812">Transmembrane</keyword>
<dbReference type="AlphaFoldDB" id="A0A3D1JJT3"/>
<keyword evidence="1" id="KW-0472">Membrane</keyword>
<gene>
    <name evidence="2" type="ORF">DEQ80_11605</name>
</gene>
<dbReference type="EMBL" id="DPBP01000044">
    <property type="protein sequence ID" value="HCE18495.1"/>
    <property type="molecule type" value="Genomic_DNA"/>
</dbReference>
<feature type="transmembrane region" description="Helical" evidence="1">
    <location>
        <begin position="71"/>
        <end position="91"/>
    </location>
</feature>
<proteinExistence type="predicted"/>
<feature type="transmembrane region" description="Helical" evidence="1">
    <location>
        <begin position="163"/>
        <end position="193"/>
    </location>
</feature>
<dbReference type="InterPro" id="IPR025098">
    <property type="entry name" value="DUF4013"/>
</dbReference>
<evidence type="ECO:0000313" key="3">
    <source>
        <dbReference type="Proteomes" id="UP000264141"/>
    </source>
</evidence>
<evidence type="ECO:0000313" key="2">
    <source>
        <dbReference type="EMBL" id="HCE18495.1"/>
    </source>
</evidence>
<sequence length="218" mass="22982">MDFGKAFSFVFEDPDWLKKIVLAALISLIPIVGQLYLTGYGLEVARRVIRRDPRPLPDVAFGESLGEGFKALVVGLVYSIPVYLFVLPIALVPTAMGANGDYSGAKPIFDLILVCCSGLLIVYALALSIWLPAAFGNMVATGSLGAAFRLGEVFALIKAAPGAYLLVLVGTLIAGFIAPLGTIACGIGVVLTYTYGVVFMGHLYGQAYNAAIANKALM</sequence>
<comment type="caution">
    <text evidence="2">The sequence shown here is derived from an EMBL/GenBank/DDBJ whole genome shotgun (WGS) entry which is preliminary data.</text>
</comment>